<dbReference type="AlphaFoldDB" id="A0A8M8V5Z6"/>
<feature type="compositionally biased region" description="Basic and acidic residues" evidence="1">
    <location>
        <begin position="1"/>
        <end position="10"/>
    </location>
</feature>
<dbReference type="RefSeq" id="XP_020551840.1">
    <property type="nucleotide sequence ID" value="XM_020696181.1"/>
</dbReference>
<dbReference type="Pfam" id="PF14111">
    <property type="entry name" value="DUF4283"/>
    <property type="match status" value="1"/>
</dbReference>
<protein>
    <submittedName>
        <fullName evidence="4">Uncharacterized protein LOC110012451</fullName>
    </submittedName>
</protein>
<sequence length="219" mass="24316">MTKPTIRSDHGSVQSPESPTPAVGGGQTGLTELTRSTQPVKPPELSQQLFSTPMPPKRTFAEVVAPSKAPQTASQKFFFADSPPPSIGAVLTDEKGLTLVFSDAETETLAAPFRLALVGKFSHGKPQLRHLHRLIAGLGVKGAFTVSMLNAKHVLICLSNESDFSYLWLRRIWHIQGFPMRIFKWTPSFTPTQESSIIPVWVRFLNSQLICFIRMLYLR</sequence>
<gene>
    <name evidence="4" type="primary">LOC110012451</name>
</gene>
<evidence type="ECO:0000256" key="1">
    <source>
        <dbReference type="SAM" id="MobiDB-lite"/>
    </source>
</evidence>
<feature type="region of interest" description="Disordered" evidence="1">
    <location>
        <begin position="1"/>
        <end position="52"/>
    </location>
</feature>
<evidence type="ECO:0000313" key="3">
    <source>
        <dbReference type="Proteomes" id="UP000504604"/>
    </source>
</evidence>
<dbReference type="PANTHER" id="PTHR31286:SF179">
    <property type="entry name" value="RNASE H TYPE-1 DOMAIN-CONTAINING PROTEIN"/>
    <property type="match status" value="1"/>
</dbReference>
<dbReference type="PANTHER" id="PTHR31286">
    <property type="entry name" value="GLYCINE-RICH CELL WALL STRUCTURAL PROTEIN 1.8-LIKE"/>
    <property type="match status" value="1"/>
</dbReference>
<proteinExistence type="predicted"/>
<dbReference type="KEGG" id="sind:110012451"/>
<keyword evidence="3" id="KW-1185">Reference proteome</keyword>
<dbReference type="InterPro" id="IPR040256">
    <property type="entry name" value="At4g02000-like"/>
</dbReference>
<organism evidence="3 4">
    <name type="scientific">Sesamum indicum</name>
    <name type="common">Oriental sesame</name>
    <name type="synonym">Sesamum orientale</name>
    <dbReference type="NCBI Taxonomy" id="4182"/>
    <lineage>
        <taxon>Eukaryota</taxon>
        <taxon>Viridiplantae</taxon>
        <taxon>Streptophyta</taxon>
        <taxon>Embryophyta</taxon>
        <taxon>Tracheophyta</taxon>
        <taxon>Spermatophyta</taxon>
        <taxon>Magnoliopsida</taxon>
        <taxon>eudicotyledons</taxon>
        <taxon>Gunneridae</taxon>
        <taxon>Pentapetalae</taxon>
        <taxon>asterids</taxon>
        <taxon>lamiids</taxon>
        <taxon>Lamiales</taxon>
        <taxon>Pedaliaceae</taxon>
        <taxon>Sesamum</taxon>
    </lineage>
</organism>
<dbReference type="Proteomes" id="UP000504604">
    <property type="component" value="Linkage group LG1"/>
</dbReference>
<reference evidence="3" key="1">
    <citation type="submission" date="2024-10" db="UniProtKB">
        <authorList>
            <consortium name="RefSeq"/>
        </authorList>
    </citation>
    <scope>NUCLEOTIDE SEQUENCE [LARGE SCALE GENOMIC DNA]</scope>
    <source>
        <strain evidence="3">cv. Zhongzhi No. 13</strain>
    </source>
</reference>
<dbReference type="OrthoDB" id="1751950at2759"/>
<evidence type="ECO:0000259" key="2">
    <source>
        <dbReference type="Pfam" id="PF14111"/>
    </source>
</evidence>
<dbReference type="GeneID" id="110012451"/>
<feature type="domain" description="DUF4283" evidence="2">
    <location>
        <begin position="113"/>
        <end position="193"/>
    </location>
</feature>
<reference evidence="4" key="2">
    <citation type="submission" date="2025-08" db="UniProtKB">
        <authorList>
            <consortium name="RefSeq"/>
        </authorList>
    </citation>
    <scope>IDENTIFICATION</scope>
</reference>
<evidence type="ECO:0000313" key="4">
    <source>
        <dbReference type="RefSeq" id="XP_020551840.1"/>
    </source>
</evidence>
<dbReference type="InterPro" id="IPR025558">
    <property type="entry name" value="DUF4283"/>
</dbReference>
<accession>A0A8M8V5Z6</accession>
<feature type="compositionally biased region" description="Polar residues" evidence="1">
    <location>
        <begin position="29"/>
        <end position="51"/>
    </location>
</feature>
<name>A0A8M8V5Z6_SESIN</name>